<organism evidence="1 2">
    <name type="scientific">Longimycelium tulufanense</name>
    <dbReference type="NCBI Taxonomy" id="907463"/>
    <lineage>
        <taxon>Bacteria</taxon>
        <taxon>Bacillati</taxon>
        <taxon>Actinomycetota</taxon>
        <taxon>Actinomycetes</taxon>
        <taxon>Pseudonocardiales</taxon>
        <taxon>Pseudonocardiaceae</taxon>
        <taxon>Longimycelium</taxon>
    </lineage>
</organism>
<evidence type="ECO:0000313" key="2">
    <source>
        <dbReference type="Proteomes" id="UP000637578"/>
    </source>
</evidence>
<dbReference type="AlphaFoldDB" id="A0A8J3CC21"/>
<dbReference type="RefSeq" id="WP_189056797.1">
    <property type="nucleotide sequence ID" value="NZ_BMMK01000009.1"/>
</dbReference>
<reference evidence="1" key="1">
    <citation type="journal article" date="2014" name="Int. J. Syst. Evol. Microbiol.">
        <title>Complete genome sequence of Corynebacterium casei LMG S-19264T (=DSM 44701T), isolated from a smear-ripened cheese.</title>
        <authorList>
            <consortium name="US DOE Joint Genome Institute (JGI-PGF)"/>
            <person name="Walter F."/>
            <person name="Albersmeier A."/>
            <person name="Kalinowski J."/>
            <person name="Ruckert C."/>
        </authorList>
    </citation>
    <scope>NUCLEOTIDE SEQUENCE</scope>
    <source>
        <strain evidence="1">CGMCC 4.5737</strain>
    </source>
</reference>
<dbReference type="Proteomes" id="UP000637578">
    <property type="component" value="Unassembled WGS sequence"/>
</dbReference>
<proteinExistence type="predicted"/>
<evidence type="ECO:0000313" key="1">
    <source>
        <dbReference type="EMBL" id="GGM51467.1"/>
    </source>
</evidence>
<name>A0A8J3CC21_9PSEU</name>
<keyword evidence="2" id="KW-1185">Reference proteome</keyword>
<comment type="caution">
    <text evidence="1">The sequence shown here is derived from an EMBL/GenBank/DDBJ whole genome shotgun (WGS) entry which is preliminary data.</text>
</comment>
<reference evidence="1" key="2">
    <citation type="submission" date="2020-09" db="EMBL/GenBank/DDBJ databases">
        <authorList>
            <person name="Sun Q."/>
            <person name="Zhou Y."/>
        </authorList>
    </citation>
    <scope>NUCLEOTIDE SEQUENCE</scope>
    <source>
        <strain evidence="1">CGMCC 4.5737</strain>
    </source>
</reference>
<accession>A0A8J3CC21</accession>
<sequence>MGGYGTNTGEMVATASTIKGLAQTVRDLKNKVSSTAVTAQNFGRAHIGPGGQYPPALQKIATMIEQHAAAMDDFAGRLEGSRGGYEFAESSNTATVRKAGGN</sequence>
<dbReference type="EMBL" id="BMMK01000009">
    <property type="protein sequence ID" value="GGM51467.1"/>
    <property type="molecule type" value="Genomic_DNA"/>
</dbReference>
<gene>
    <name evidence="1" type="ORF">GCM10012275_22960</name>
</gene>
<protein>
    <submittedName>
        <fullName evidence="1">Uncharacterized protein</fullName>
    </submittedName>
</protein>